<gene>
    <name evidence="1" type="ORF">S7S_15655</name>
</gene>
<keyword evidence="2" id="KW-1185">Reference proteome</keyword>
<evidence type="ECO:0008006" key="3">
    <source>
        <dbReference type="Google" id="ProtNLM"/>
    </source>
</evidence>
<evidence type="ECO:0000313" key="1">
    <source>
        <dbReference type="EMBL" id="AJD49543.1"/>
    </source>
</evidence>
<dbReference type="KEGG" id="apac:S7S_15655"/>
<dbReference type="PANTHER" id="PTHR34598">
    <property type="entry name" value="BLL6449 PROTEIN"/>
    <property type="match status" value="1"/>
</dbReference>
<sequence length="287" mass="32628">MQHTPISTPAFDGVIQATLGYLPANAPLPVQYTFPPPNGEPWENAGYDRRLMAVRDARTLARPPALARHGFALLDVPSDVRDFQDDNVIRHRYYPEVASLACQLTGGRRALVFDHLVRRRAPQRRAPLDFGRGRQAGAAPVNGRIHNDYTEASGRRRLALVLGDEAGREAVHHFCILNFWRPLMEPVLDAPLALCDARTVSTLDMVAGEVRYPHRTGDIYLMRHSPWHRWYFYSAMRRNEVLVFKQYDTRVNGTSRFTPHCAFELPQVPVSALPRESIELRCLVILE</sequence>
<dbReference type="GO" id="GO:0016491">
    <property type="term" value="F:oxidoreductase activity"/>
    <property type="evidence" value="ECO:0007669"/>
    <property type="project" value="InterPro"/>
</dbReference>
<dbReference type="HOGENOM" id="CLU_042688_2_0_6"/>
<protein>
    <recommendedName>
        <fullName evidence="3">Methyltransferase</fullName>
    </recommendedName>
</protein>
<dbReference type="EMBL" id="CP004387">
    <property type="protein sequence ID" value="AJD49543.1"/>
    <property type="molecule type" value="Genomic_DNA"/>
</dbReference>
<name>A0A0B4XSW7_9GAMM</name>
<dbReference type="NCBIfam" id="NF041278">
    <property type="entry name" value="CmcJ_NvfI_EfuI"/>
    <property type="match status" value="1"/>
</dbReference>
<organism evidence="1 2">
    <name type="scientific">Isoalcanivorax pacificus W11-5</name>
    <dbReference type="NCBI Taxonomy" id="391936"/>
    <lineage>
        <taxon>Bacteria</taxon>
        <taxon>Pseudomonadati</taxon>
        <taxon>Pseudomonadota</taxon>
        <taxon>Gammaproteobacteria</taxon>
        <taxon>Oceanospirillales</taxon>
        <taxon>Alcanivoracaceae</taxon>
        <taxon>Isoalcanivorax</taxon>
    </lineage>
</organism>
<dbReference type="Proteomes" id="UP000006764">
    <property type="component" value="Chromosome"/>
</dbReference>
<evidence type="ECO:0000313" key="2">
    <source>
        <dbReference type="Proteomes" id="UP000006764"/>
    </source>
</evidence>
<reference evidence="1 2" key="1">
    <citation type="journal article" date="2012" name="J. Bacteriol.">
        <title>Genome sequence of an alkane-degrading bacterium, Alcanivorax pacificus type strain W11-5, isolated from deep sea sediment.</title>
        <authorList>
            <person name="Lai Q."/>
            <person name="Shao Z."/>
        </authorList>
    </citation>
    <scope>NUCLEOTIDE SEQUENCE [LARGE SCALE GENOMIC DNA]</scope>
    <source>
        <strain evidence="1 2">W11-5</strain>
    </source>
</reference>
<dbReference type="AlphaFoldDB" id="A0A0B4XSW7"/>
<dbReference type="PANTHER" id="PTHR34598:SF3">
    <property type="entry name" value="OXIDOREDUCTASE AN1597"/>
    <property type="match status" value="1"/>
</dbReference>
<dbReference type="InterPro" id="IPR044053">
    <property type="entry name" value="AsaB-like"/>
</dbReference>
<proteinExistence type="predicted"/>
<dbReference type="OrthoDB" id="7052511at2"/>
<dbReference type="STRING" id="391936.S7S_15655"/>
<accession>A0A0B4XSW7</accession>
<dbReference type="RefSeq" id="WP_008733434.1">
    <property type="nucleotide sequence ID" value="NZ_CP004387.1"/>
</dbReference>